<keyword evidence="2" id="KW-1185">Reference proteome</keyword>
<dbReference type="AlphaFoldDB" id="A0A9D4LT69"/>
<name>A0A9D4LT69_DREPO</name>
<sequence>MLSPIVGQVKASKTDFSIRYRKGKNNTDADRQSRISPSAMDAVCTFAEVNIPIYQTLVSPENEPPVNDPNEE</sequence>
<reference evidence="1" key="2">
    <citation type="submission" date="2020-11" db="EMBL/GenBank/DDBJ databases">
        <authorList>
            <person name="McCartney M.A."/>
            <person name="Auch B."/>
            <person name="Kono T."/>
            <person name="Mallez S."/>
            <person name="Becker A."/>
            <person name="Gohl D.M."/>
            <person name="Silverstein K.A.T."/>
            <person name="Koren S."/>
            <person name="Bechman K.B."/>
            <person name="Herman A."/>
            <person name="Abrahante J.E."/>
            <person name="Garbe J."/>
        </authorList>
    </citation>
    <scope>NUCLEOTIDE SEQUENCE</scope>
    <source>
        <strain evidence="1">Duluth1</strain>
        <tissue evidence="1">Whole animal</tissue>
    </source>
</reference>
<accession>A0A9D4LT69</accession>
<dbReference type="EMBL" id="JAIWYP010000002">
    <property type="protein sequence ID" value="KAH3863343.1"/>
    <property type="molecule type" value="Genomic_DNA"/>
</dbReference>
<reference evidence="1" key="1">
    <citation type="journal article" date="2019" name="bioRxiv">
        <title>The Genome of the Zebra Mussel, Dreissena polymorpha: A Resource for Invasive Species Research.</title>
        <authorList>
            <person name="McCartney M.A."/>
            <person name="Auch B."/>
            <person name="Kono T."/>
            <person name="Mallez S."/>
            <person name="Zhang Y."/>
            <person name="Obille A."/>
            <person name="Becker A."/>
            <person name="Abrahante J.E."/>
            <person name="Garbe J."/>
            <person name="Badalamenti J.P."/>
            <person name="Herman A."/>
            <person name="Mangelson H."/>
            <person name="Liachko I."/>
            <person name="Sullivan S."/>
            <person name="Sone E.D."/>
            <person name="Koren S."/>
            <person name="Silverstein K.A.T."/>
            <person name="Beckman K.B."/>
            <person name="Gohl D.M."/>
        </authorList>
    </citation>
    <scope>NUCLEOTIDE SEQUENCE</scope>
    <source>
        <strain evidence="1">Duluth1</strain>
        <tissue evidence="1">Whole animal</tissue>
    </source>
</reference>
<dbReference type="Proteomes" id="UP000828390">
    <property type="component" value="Unassembled WGS sequence"/>
</dbReference>
<proteinExistence type="predicted"/>
<protein>
    <submittedName>
        <fullName evidence="1">Uncharacterized protein</fullName>
    </submittedName>
</protein>
<gene>
    <name evidence="1" type="ORF">DPMN_026328</name>
</gene>
<evidence type="ECO:0000313" key="1">
    <source>
        <dbReference type="EMBL" id="KAH3863343.1"/>
    </source>
</evidence>
<organism evidence="1 2">
    <name type="scientific">Dreissena polymorpha</name>
    <name type="common">Zebra mussel</name>
    <name type="synonym">Mytilus polymorpha</name>
    <dbReference type="NCBI Taxonomy" id="45954"/>
    <lineage>
        <taxon>Eukaryota</taxon>
        <taxon>Metazoa</taxon>
        <taxon>Spiralia</taxon>
        <taxon>Lophotrochozoa</taxon>
        <taxon>Mollusca</taxon>
        <taxon>Bivalvia</taxon>
        <taxon>Autobranchia</taxon>
        <taxon>Heteroconchia</taxon>
        <taxon>Euheterodonta</taxon>
        <taxon>Imparidentia</taxon>
        <taxon>Neoheterodontei</taxon>
        <taxon>Myida</taxon>
        <taxon>Dreissenoidea</taxon>
        <taxon>Dreissenidae</taxon>
        <taxon>Dreissena</taxon>
    </lineage>
</organism>
<comment type="caution">
    <text evidence="1">The sequence shown here is derived from an EMBL/GenBank/DDBJ whole genome shotgun (WGS) entry which is preliminary data.</text>
</comment>
<evidence type="ECO:0000313" key="2">
    <source>
        <dbReference type="Proteomes" id="UP000828390"/>
    </source>
</evidence>